<evidence type="ECO:0000313" key="11">
    <source>
        <dbReference type="EMBL" id="SDS83461.1"/>
    </source>
</evidence>
<feature type="transmembrane region" description="Helical" evidence="8">
    <location>
        <begin position="100"/>
        <end position="121"/>
    </location>
</feature>
<feature type="transmembrane region" description="Helical" evidence="8">
    <location>
        <begin position="126"/>
        <end position="144"/>
    </location>
</feature>
<accession>A0A1H1VGH4</accession>
<dbReference type="InterPro" id="IPR036938">
    <property type="entry name" value="PAP2/HPO_sf"/>
</dbReference>
<dbReference type="EMBL" id="LT629755">
    <property type="protein sequence ID" value="SDS83461.1"/>
    <property type="molecule type" value="Genomic_DNA"/>
</dbReference>
<feature type="transmembrane region" description="Helical" evidence="8">
    <location>
        <begin position="164"/>
        <end position="183"/>
    </location>
</feature>
<evidence type="ECO:0000313" key="12">
    <source>
        <dbReference type="Proteomes" id="UP000199482"/>
    </source>
</evidence>
<feature type="transmembrane region" description="Helical" evidence="8">
    <location>
        <begin position="215"/>
        <end position="234"/>
    </location>
</feature>
<keyword evidence="2" id="KW-1003">Cell membrane</keyword>
<evidence type="ECO:0000256" key="8">
    <source>
        <dbReference type="SAM" id="Phobius"/>
    </source>
</evidence>
<evidence type="ECO:0000256" key="5">
    <source>
        <dbReference type="ARBA" id="ARBA00022989"/>
    </source>
</evidence>
<evidence type="ECO:0000256" key="1">
    <source>
        <dbReference type="ARBA" id="ARBA00004651"/>
    </source>
</evidence>
<dbReference type="EC" id="3.6.1.27" evidence="10"/>
<keyword evidence="13" id="KW-1185">Reference proteome</keyword>
<dbReference type="EMBL" id="SODL02000001">
    <property type="protein sequence ID" value="MCP2365920.1"/>
    <property type="molecule type" value="Genomic_DNA"/>
</dbReference>
<keyword evidence="5 8" id="KW-1133">Transmembrane helix</keyword>
<evidence type="ECO:0000256" key="4">
    <source>
        <dbReference type="ARBA" id="ARBA00022801"/>
    </source>
</evidence>
<reference evidence="12" key="2">
    <citation type="submission" date="2016-10" db="EMBL/GenBank/DDBJ databases">
        <authorList>
            <person name="Varghese N."/>
            <person name="Submissions S."/>
        </authorList>
    </citation>
    <scope>NUCLEOTIDE SEQUENCE [LARGE SCALE GENOMIC DNA]</scope>
    <source>
        <strain evidence="12">CPCC 202695</strain>
    </source>
</reference>
<evidence type="ECO:0000256" key="7">
    <source>
        <dbReference type="SAM" id="MobiDB-lite"/>
    </source>
</evidence>
<dbReference type="GO" id="GO:0050380">
    <property type="term" value="F:undecaprenyl-diphosphatase activity"/>
    <property type="evidence" value="ECO:0007669"/>
    <property type="project" value="UniProtKB-EC"/>
</dbReference>
<keyword evidence="4 10" id="KW-0378">Hydrolase</keyword>
<evidence type="ECO:0000256" key="6">
    <source>
        <dbReference type="ARBA" id="ARBA00023136"/>
    </source>
</evidence>
<dbReference type="RefSeq" id="WP_229724315.1">
    <property type="nucleotide sequence ID" value="NZ_BMDN01000001.1"/>
</dbReference>
<reference evidence="11" key="1">
    <citation type="submission" date="2016-10" db="EMBL/GenBank/DDBJ databases">
        <authorList>
            <person name="de Groot N.N."/>
        </authorList>
    </citation>
    <scope>NUCLEOTIDE SEQUENCE [LARGE SCALE GENOMIC DNA]</scope>
    <source>
        <strain evidence="11">CPCC 202695</strain>
    </source>
</reference>
<reference evidence="10" key="3">
    <citation type="submission" date="2022-06" db="EMBL/GenBank/DDBJ databases">
        <title>Genomic Encyclopedia of Type Strains, Phase III (KMG-III): the genomes of soil and plant-associated and newly described type strains.</title>
        <authorList>
            <person name="Whitman W."/>
        </authorList>
    </citation>
    <scope>NUCLEOTIDE SEQUENCE</scope>
    <source>
        <strain evidence="10">CPCC 202695</strain>
    </source>
</reference>
<dbReference type="SMART" id="SM00014">
    <property type="entry name" value="acidPPc"/>
    <property type="match status" value="1"/>
</dbReference>
<dbReference type="STRING" id="589382.SAMN04489721_1994"/>
<dbReference type="Proteomes" id="UP000199482">
    <property type="component" value="Chromosome I"/>
</dbReference>
<proteinExistence type="predicted"/>
<keyword evidence="6 8" id="KW-0472">Membrane</keyword>
<evidence type="ECO:0000313" key="10">
    <source>
        <dbReference type="EMBL" id="MCP2365920.1"/>
    </source>
</evidence>
<feature type="domain" description="Phosphatidic acid phosphatase type 2/haloperoxidase" evidence="9">
    <location>
        <begin position="127"/>
        <end position="230"/>
    </location>
</feature>
<keyword evidence="3 8" id="KW-0812">Transmembrane</keyword>
<dbReference type="PANTHER" id="PTHR14969:SF62">
    <property type="entry name" value="DECAPRENYLPHOSPHORYL-5-PHOSPHORIBOSE PHOSPHATASE RV3807C-RELATED"/>
    <property type="match status" value="1"/>
</dbReference>
<dbReference type="Pfam" id="PF01569">
    <property type="entry name" value="PAP2"/>
    <property type="match status" value="1"/>
</dbReference>
<sequence>MSAPGTDQGPEGTTTSEAGRTAAKSDDLRPAARVARTEYVARFVPLAAGIAAVVIAAVLGVLIALRSGGMPFGIDEEWAEEVFEFRGGIWDVFAFGMDELGGGIMGVVIVPIATAVTLLVIRRPWAALYFIVASAASALMVQLLKNLFGRARPEDILVVADFGSFPSGHVANAATIAVAIGIIAPKRWVWIAGAIYTFLMAVSRTYVGAHWLTDTIGGALVGAGMALLTWTLFARKLEAERLRRAAIIAERNAARAQSHITPPARVRERA</sequence>
<dbReference type="GO" id="GO:0005886">
    <property type="term" value="C:plasma membrane"/>
    <property type="evidence" value="ECO:0007669"/>
    <property type="project" value="UniProtKB-SubCell"/>
</dbReference>
<evidence type="ECO:0000256" key="3">
    <source>
        <dbReference type="ARBA" id="ARBA00022692"/>
    </source>
</evidence>
<dbReference type="CDD" id="cd03392">
    <property type="entry name" value="PAP2_like_2"/>
    <property type="match status" value="1"/>
</dbReference>
<dbReference type="InterPro" id="IPR000326">
    <property type="entry name" value="PAP2/HPO"/>
</dbReference>
<gene>
    <name evidence="10" type="ORF">BCL57_000062</name>
    <name evidence="11" type="ORF">SAMN04489721_1994</name>
</gene>
<evidence type="ECO:0000259" key="9">
    <source>
        <dbReference type="SMART" id="SM00014"/>
    </source>
</evidence>
<dbReference type="PANTHER" id="PTHR14969">
    <property type="entry name" value="SPHINGOSINE-1-PHOSPHATE PHOSPHOHYDROLASE"/>
    <property type="match status" value="1"/>
</dbReference>
<dbReference type="AlphaFoldDB" id="A0A1H1VGH4"/>
<feature type="region of interest" description="Disordered" evidence="7">
    <location>
        <begin position="1"/>
        <end position="29"/>
    </location>
</feature>
<feature type="transmembrane region" description="Helical" evidence="8">
    <location>
        <begin position="188"/>
        <end position="209"/>
    </location>
</feature>
<evidence type="ECO:0000256" key="2">
    <source>
        <dbReference type="ARBA" id="ARBA00022475"/>
    </source>
</evidence>
<comment type="subcellular location">
    <subcellularLocation>
        <location evidence="1">Cell membrane</location>
        <topology evidence="1">Multi-pass membrane protein</topology>
    </subcellularLocation>
</comment>
<protein>
    <submittedName>
        <fullName evidence="11">Undecaprenyl-diphosphatase</fullName>
        <ecNumber evidence="10">3.6.1.27</ecNumber>
    </submittedName>
</protein>
<evidence type="ECO:0000313" key="13">
    <source>
        <dbReference type="Proteomes" id="UP000893823"/>
    </source>
</evidence>
<organism evidence="11 12">
    <name type="scientific">Agromyces flavus</name>
    <dbReference type="NCBI Taxonomy" id="589382"/>
    <lineage>
        <taxon>Bacteria</taxon>
        <taxon>Bacillati</taxon>
        <taxon>Actinomycetota</taxon>
        <taxon>Actinomycetes</taxon>
        <taxon>Micrococcales</taxon>
        <taxon>Microbacteriaceae</taxon>
        <taxon>Agromyces</taxon>
    </lineage>
</organism>
<feature type="transmembrane region" description="Helical" evidence="8">
    <location>
        <begin position="43"/>
        <end position="65"/>
    </location>
</feature>
<name>A0A1H1VGH4_9MICO</name>
<dbReference type="SUPFAM" id="SSF48317">
    <property type="entry name" value="Acid phosphatase/Vanadium-dependent haloperoxidase"/>
    <property type="match status" value="1"/>
</dbReference>
<dbReference type="Proteomes" id="UP000893823">
    <property type="component" value="Unassembled WGS sequence"/>
</dbReference>
<dbReference type="Gene3D" id="1.20.144.10">
    <property type="entry name" value="Phosphatidic acid phosphatase type 2/haloperoxidase"/>
    <property type="match status" value="2"/>
</dbReference>